<keyword evidence="2" id="KW-1185">Reference proteome</keyword>
<reference evidence="1 2" key="1">
    <citation type="journal article" date="2024" name="Science">
        <title>Giant polyketide synthase enzymes in the biosynthesis of giant marine polyether toxins.</title>
        <authorList>
            <person name="Fallon T.R."/>
            <person name="Shende V.V."/>
            <person name="Wierzbicki I.H."/>
            <person name="Pendleton A.L."/>
            <person name="Watervoot N.F."/>
            <person name="Auber R.P."/>
            <person name="Gonzalez D.J."/>
            <person name="Wisecaver J.H."/>
            <person name="Moore B.S."/>
        </authorList>
    </citation>
    <scope>NUCLEOTIDE SEQUENCE [LARGE SCALE GENOMIC DNA]</scope>
    <source>
        <strain evidence="1 2">12B1</strain>
    </source>
</reference>
<dbReference type="InterPro" id="IPR036514">
    <property type="entry name" value="SGNH_hydro_sf"/>
</dbReference>
<name>A0AB34JWD8_PRYPA</name>
<dbReference type="EMBL" id="JBGBPQ010000004">
    <property type="protein sequence ID" value="KAL1525031.1"/>
    <property type="molecule type" value="Genomic_DNA"/>
</dbReference>
<sequence length="507" mass="56951">MAGDMALLRDFVRAETTLHPLPWALSLAERQQAISHEGNLRRLHCLIKRIEAGESVKMIVLGGSVSAGTSSHVRSDQSGLFHLKLLRWLESRFPETNFSHTNAAMPAVPPRYMEQCLRLHVPQDVDLVLMEAAANMCALKDCEAGLLSVERMLRQVLDMKKHPAVVFVHVYPFWTMNGMPKGWRQRSTSKRLGRKAKRSGDGHAALEQADISFQFHQQWGHGTNEHMIDELAKYYSVPSISLRNVIWHQMKANQTFHGLSLPQLYYDRIHPSDFGHTIIAQGLIHLFKHARLIYHALRQSTVDDDVCAVPPPLSPPMQSKVTAQENKGLECYNPPMFDKLVEPSRCHGWQYVVERSASGVAKPGYIASTAGSSCLFAYHISNLSNVRRHSIGIGYLKSYTNMGRVAVECQYQCRCNTHVLEGHHEVRISPLDLIYIPAEIELNDAGVTEDPAHRPPRRCGFKLTVLNESSSGAHKFKLTGIFINRHGDSAYFGKWIMQKAIAGANNA</sequence>
<evidence type="ECO:0000313" key="1">
    <source>
        <dbReference type="EMBL" id="KAL1525031.1"/>
    </source>
</evidence>
<dbReference type="SUPFAM" id="SSF52266">
    <property type="entry name" value="SGNH hydrolase"/>
    <property type="match status" value="1"/>
</dbReference>
<evidence type="ECO:0000313" key="2">
    <source>
        <dbReference type="Proteomes" id="UP001515480"/>
    </source>
</evidence>
<dbReference type="PANTHER" id="PTHR34407:SF1">
    <property type="entry name" value="SGNH HYDROLASE-TYPE ESTERASE DOMAIN-CONTAINING PROTEIN"/>
    <property type="match status" value="1"/>
</dbReference>
<dbReference type="Gene3D" id="3.40.50.1110">
    <property type="entry name" value="SGNH hydrolase"/>
    <property type="match status" value="1"/>
</dbReference>
<dbReference type="PANTHER" id="PTHR34407">
    <property type="entry name" value="EXPRESSED PROTEIN"/>
    <property type="match status" value="1"/>
</dbReference>
<proteinExistence type="predicted"/>
<protein>
    <recommendedName>
        <fullName evidence="3">SGNH hydrolase-type esterase domain-containing protein</fullName>
    </recommendedName>
</protein>
<dbReference type="CDD" id="cd00229">
    <property type="entry name" value="SGNH_hydrolase"/>
    <property type="match status" value="1"/>
</dbReference>
<evidence type="ECO:0008006" key="3">
    <source>
        <dbReference type="Google" id="ProtNLM"/>
    </source>
</evidence>
<comment type="caution">
    <text evidence="1">The sequence shown here is derived from an EMBL/GenBank/DDBJ whole genome shotgun (WGS) entry which is preliminary data.</text>
</comment>
<accession>A0AB34JWD8</accession>
<dbReference type="Proteomes" id="UP001515480">
    <property type="component" value="Unassembled WGS sequence"/>
</dbReference>
<dbReference type="AlphaFoldDB" id="A0AB34JWD8"/>
<organism evidence="1 2">
    <name type="scientific">Prymnesium parvum</name>
    <name type="common">Toxic golden alga</name>
    <dbReference type="NCBI Taxonomy" id="97485"/>
    <lineage>
        <taxon>Eukaryota</taxon>
        <taxon>Haptista</taxon>
        <taxon>Haptophyta</taxon>
        <taxon>Prymnesiophyceae</taxon>
        <taxon>Prymnesiales</taxon>
        <taxon>Prymnesiaceae</taxon>
        <taxon>Prymnesium</taxon>
    </lineage>
</organism>
<gene>
    <name evidence="1" type="ORF">AB1Y20_019904</name>
</gene>